<comment type="caution">
    <text evidence="1">The sequence shown here is derived from an EMBL/GenBank/DDBJ whole genome shotgun (WGS) entry which is preliminary data.</text>
</comment>
<organism evidence="1 2">
    <name type="scientific">Paenibacillus contaminans</name>
    <dbReference type="NCBI Taxonomy" id="450362"/>
    <lineage>
        <taxon>Bacteria</taxon>
        <taxon>Bacillati</taxon>
        <taxon>Bacillota</taxon>
        <taxon>Bacilli</taxon>
        <taxon>Bacillales</taxon>
        <taxon>Paenibacillaceae</taxon>
        <taxon>Paenibacillus</taxon>
    </lineage>
</organism>
<sequence length="66" mass="7673">MYKILTPNRQYKGTIRGVSFIKGEAVIEDKQRATYFEETLGFTVEEINEEKKSEKKATRSQKQGDK</sequence>
<dbReference type="EMBL" id="QMFB01000001">
    <property type="protein sequence ID" value="RAV22673.1"/>
    <property type="molecule type" value="Genomic_DNA"/>
</dbReference>
<name>A0A329MVS0_9BACL</name>
<accession>A0A329MVS0</accession>
<dbReference type="Proteomes" id="UP000250369">
    <property type="component" value="Unassembled WGS sequence"/>
</dbReference>
<evidence type="ECO:0000313" key="2">
    <source>
        <dbReference type="Proteomes" id="UP000250369"/>
    </source>
</evidence>
<gene>
    <name evidence="1" type="ORF">DQG23_00180</name>
</gene>
<dbReference type="RefSeq" id="WP_113028784.1">
    <property type="nucleotide sequence ID" value="NZ_QMFB01000001.1"/>
</dbReference>
<evidence type="ECO:0000313" key="1">
    <source>
        <dbReference type="EMBL" id="RAV22673.1"/>
    </source>
</evidence>
<keyword evidence="2" id="KW-1185">Reference proteome</keyword>
<dbReference type="AlphaFoldDB" id="A0A329MVS0"/>
<proteinExistence type="predicted"/>
<reference evidence="1 2" key="1">
    <citation type="journal article" date="2009" name="Int. J. Syst. Evol. Microbiol.">
        <title>Paenibacillus contaminans sp. nov., isolated from a contaminated laboratory plate.</title>
        <authorList>
            <person name="Chou J.H."/>
            <person name="Lee J.H."/>
            <person name="Lin M.C."/>
            <person name="Chang P.S."/>
            <person name="Arun A.B."/>
            <person name="Young C.C."/>
            <person name="Chen W.M."/>
        </authorList>
    </citation>
    <scope>NUCLEOTIDE SEQUENCE [LARGE SCALE GENOMIC DNA]</scope>
    <source>
        <strain evidence="1 2">CKOBP-6</strain>
    </source>
</reference>
<protein>
    <submittedName>
        <fullName evidence="1">Uncharacterized protein</fullName>
    </submittedName>
</protein>